<dbReference type="Proteomes" id="UP000295382">
    <property type="component" value="Unassembled WGS sequence"/>
</dbReference>
<gene>
    <name evidence="3" type="ORF">EDC30_10663</name>
</gene>
<evidence type="ECO:0000313" key="4">
    <source>
        <dbReference type="Proteomes" id="UP000295382"/>
    </source>
</evidence>
<evidence type="ECO:0000259" key="2">
    <source>
        <dbReference type="Pfam" id="PF22422"/>
    </source>
</evidence>
<reference evidence="3 4" key="1">
    <citation type="submission" date="2019-03" db="EMBL/GenBank/DDBJ databases">
        <title>Genomic Encyclopedia of Type Strains, Phase IV (KMG-IV): sequencing the most valuable type-strain genomes for metagenomic binning, comparative biology and taxonomic classification.</title>
        <authorList>
            <person name="Goeker M."/>
        </authorList>
    </citation>
    <scope>NUCLEOTIDE SEQUENCE [LARGE SCALE GENOMIC DNA]</scope>
    <source>
        <strain evidence="3 4">DSM 7445</strain>
    </source>
</reference>
<dbReference type="InterPro" id="IPR032856">
    <property type="entry name" value="GDE_N_bis"/>
</dbReference>
<protein>
    <submittedName>
        <fullName evidence="3">Glycogen debranching enzyme</fullName>
    </submittedName>
</protein>
<dbReference type="AlphaFoldDB" id="A0A4R3HVF4"/>
<keyword evidence="4" id="KW-1185">Reference proteome</keyword>
<feature type="domain" description="Mannosylglycerate hydrolase MGH1-like glycoside hydrolase" evidence="2">
    <location>
        <begin position="323"/>
        <end position="613"/>
    </location>
</feature>
<feature type="domain" description="Putative glycogen debranching enzyme N-terminal" evidence="1">
    <location>
        <begin position="27"/>
        <end position="220"/>
    </location>
</feature>
<dbReference type="InterPro" id="IPR008928">
    <property type="entry name" value="6-hairpin_glycosidase_sf"/>
</dbReference>
<dbReference type="Pfam" id="PF14742">
    <property type="entry name" value="GDE_N_bis"/>
    <property type="match status" value="1"/>
</dbReference>
<dbReference type="Pfam" id="PF22422">
    <property type="entry name" value="MGH1-like_GH"/>
    <property type="match status" value="1"/>
</dbReference>
<comment type="caution">
    <text evidence="3">The sequence shown here is derived from an EMBL/GenBank/DDBJ whole genome shotgun (WGS) entry which is preliminary data.</text>
</comment>
<dbReference type="EMBL" id="SLZQ01000006">
    <property type="protein sequence ID" value="TCS36523.1"/>
    <property type="molecule type" value="Genomic_DNA"/>
</dbReference>
<name>A0A4R3HVF4_PAULE</name>
<proteinExistence type="predicted"/>
<dbReference type="OrthoDB" id="9759959at2"/>
<dbReference type="GO" id="GO:0005975">
    <property type="term" value="P:carbohydrate metabolic process"/>
    <property type="evidence" value="ECO:0007669"/>
    <property type="project" value="InterPro"/>
</dbReference>
<dbReference type="InterPro" id="IPR054491">
    <property type="entry name" value="MGH1-like_GH"/>
</dbReference>
<dbReference type="SUPFAM" id="SSF48208">
    <property type="entry name" value="Six-hairpin glycosidases"/>
    <property type="match status" value="1"/>
</dbReference>
<organism evidence="3 4">
    <name type="scientific">Paucimonas lemoignei</name>
    <name type="common">Pseudomonas lemoignei</name>
    <dbReference type="NCBI Taxonomy" id="29443"/>
    <lineage>
        <taxon>Bacteria</taxon>
        <taxon>Pseudomonadati</taxon>
        <taxon>Pseudomonadota</taxon>
        <taxon>Betaproteobacteria</taxon>
        <taxon>Burkholderiales</taxon>
        <taxon>Burkholderiaceae</taxon>
        <taxon>Paucimonas</taxon>
    </lineage>
</organism>
<dbReference type="InterPro" id="IPR012341">
    <property type="entry name" value="6hp_glycosidase-like_sf"/>
</dbReference>
<evidence type="ECO:0000313" key="3">
    <source>
        <dbReference type="EMBL" id="TCS36523.1"/>
    </source>
</evidence>
<sequence>MVNKIQLNEQWYILATSSPADERRRVLKHNDTFGLFDRFGDIQPIGLGEEGIYHGDTRFLSHHELLIEGVRPMFLNSSVKDDSSLLIVELMNPDINPDGKGPISKGLLHIFRAKLLWNGACYEHVRVVNFGMEPVKATLGMEFGADFADIFQVRGYQRSSHGKLLEPQTEGNELCLAYLGLDNIRRQTRVRFEPQPDKFSGNRADFKLQLPPKGEVHVYATIYCEQGESEAQIQEQMQQNGKASEAEAYLCAYNCASDSVEVFRSSRCGVITSNALVNQWIDRSASDLDMLTSSMPEGCYPYAGVPWYSTTFGRDGILTARQCLWADPKLAKGVLAFLAHTQADETDPSRDAEPGKILHEARNGELAALDEVPFRRYYGTVDATPLFVGLAGAYYERTGDLEFIRSIWPNVLRALEWIDRYGDADGDGFVEYARKTEKGLLQQGWKDSHDSIFHSDGSFAQAPIALCEVQGYVYEGKLRAAKLAEVLGEKELALALREAAQRLKLRFNEAFWCEEIGMYALALDGDKQQCKVASSNAGHALWSGIATPEYAARVASRLLDEDFFCGWGIRTIASGESRYNPMAYHNGSVWPHDNTLIAEGMARYGMTDKALEVFYGLFDTSLFVDQHRLPELFCGFEKRQGEGPTLYPVACSPQAWAAGSVYYLLQACLGLSFDPDTAEIRFRHPRLPHFVETVEINGLWVKGATLDLRLQRYPNNVGINVVRKEGNAEVVVVA</sequence>
<dbReference type="Gene3D" id="1.50.10.10">
    <property type="match status" value="1"/>
</dbReference>
<evidence type="ECO:0000259" key="1">
    <source>
        <dbReference type="Pfam" id="PF14742"/>
    </source>
</evidence>
<accession>A0A4R3HVF4</accession>
<dbReference type="RefSeq" id="WP_132258873.1">
    <property type="nucleotide sequence ID" value="NZ_SLZQ01000006.1"/>
</dbReference>